<comment type="caution">
    <text evidence="2">The sequence shown here is derived from an EMBL/GenBank/DDBJ whole genome shotgun (WGS) entry which is preliminary data.</text>
</comment>
<protein>
    <submittedName>
        <fullName evidence="2">Uncharacterized protein</fullName>
    </submittedName>
</protein>
<dbReference type="EMBL" id="JAUSUQ010000020">
    <property type="protein sequence ID" value="MDQ0340805.1"/>
    <property type="molecule type" value="Genomic_DNA"/>
</dbReference>
<proteinExistence type="predicted"/>
<evidence type="ECO:0000256" key="1">
    <source>
        <dbReference type="SAM" id="Phobius"/>
    </source>
</evidence>
<keyword evidence="1" id="KW-0812">Transmembrane</keyword>
<keyword evidence="3" id="KW-1185">Reference proteome</keyword>
<feature type="transmembrane region" description="Helical" evidence="1">
    <location>
        <begin position="20"/>
        <end position="40"/>
    </location>
</feature>
<name>A0ABU0CWP0_9BACI</name>
<gene>
    <name evidence="2" type="ORF">J2S00_003645</name>
</gene>
<evidence type="ECO:0000313" key="3">
    <source>
        <dbReference type="Proteomes" id="UP001232445"/>
    </source>
</evidence>
<keyword evidence="1" id="KW-0472">Membrane</keyword>
<accession>A0ABU0CWP0</accession>
<sequence>MDSEAFLPGYGALKLYRGRYLPFAAYLGAVMDGWLGALVAKV</sequence>
<keyword evidence="1" id="KW-1133">Transmembrane helix</keyword>
<evidence type="ECO:0000313" key="2">
    <source>
        <dbReference type="EMBL" id="MDQ0340805.1"/>
    </source>
</evidence>
<reference evidence="2 3" key="1">
    <citation type="submission" date="2023-07" db="EMBL/GenBank/DDBJ databases">
        <title>Genomic Encyclopedia of Type Strains, Phase IV (KMG-IV): sequencing the most valuable type-strain genomes for metagenomic binning, comparative biology and taxonomic classification.</title>
        <authorList>
            <person name="Goeker M."/>
        </authorList>
    </citation>
    <scope>NUCLEOTIDE SEQUENCE [LARGE SCALE GENOMIC DNA]</scope>
    <source>
        <strain evidence="2 3">DSM 17740</strain>
    </source>
</reference>
<dbReference type="RefSeq" id="WP_307343081.1">
    <property type="nucleotide sequence ID" value="NZ_JAUSUQ010000020.1"/>
</dbReference>
<organism evidence="2 3">
    <name type="scientific">Caldalkalibacillus uzonensis</name>
    <dbReference type="NCBI Taxonomy" id="353224"/>
    <lineage>
        <taxon>Bacteria</taxon>
        <taxon>Bacillati</taxon>
        <taxon>Bacillota</taxon>
        <taxon>Bacilli</taxon>
        <taxon>Bacillales</taxon>
        <taxon>Bacillaceae</taxon>
        <taxon>Caldalkalibacillus</taxon>
    </lineage>
</organism>
<dbReference type="Proteomes" id="UP001232445">
    <property type="component" value="Unassembled WGS sequence"/>
</dbReference>